<keyword evidence="5 7" id="KW-0472">Membrane</keyword>
<comment type="similarity">
    <text evidence="6">Belongs to the ThrE exporter (TC 2.A.79) family.</text>
</comment>
<dbReference type="PANTHER" id="PTHR34390">
    <property type="entry name" value="UPF0442 PROTEIN YJJB-RELATED"/>
    <property type="match status" value="1"/>
</dbReference>
<keyword evidence="2" id="KW-1003">Cell membrane</keyword>
<feature type="transmembrane region" description="Helical" evidence="7">
    <location>
        <begin position="271"/>
        <end position="290"/>
    </location>
</feature>
<dbReference type="InterPro" id="IPR010619">
    <property type="entry name" value="ThrE-like_N"/>
</dbReference>
<organism evidence="10 11">
    <name type="scientific">Corynebacterium jeddahense</name>
    <dbReference type="NCBI Taxonomy" id="1414719"/>
    <lineage>
        <taxon>Bacteria</taxon>
        <taxon>Bacillati</taxon>
        <taxon>Actinomycetota</taxon>
        <taxon>Actinomycetes</taxon>
        <taxon>Mycobacteriales</taxon>
        <taxon>Corynebacteriaceae</taxon>
        <taxon>Corynebacterium</taxon>
    </lineage>
</organism>
<feature type="transmembrane region" description="Helical" evidence="7">
    <location>
        <begin position="322"/>
        <end position="340"/>
    </location>
</feature>
<dbReference type="Pfam" id="PF12821">
    <property type="entry name" value="ThrE_2"/>
    <property type="match status" value="1"/>
</dbReference>
<evidence type="ECO:0000256" key="6">
    <source>
        <dbReference type="ARBA" id="ARBA00034125"/>
    </source>
</evidence>
<dbReference type="Pfam" id="PF06738">
    <property type="entry name" value="ThrE"/>
    <property type="match status" value="1"/>
</dbReference>
<feature type="domain" description="Threonine/serine exporter-like N-terminal" evidence="8">
    <location>
        <begin position="14"/>
        <end position="254"/>
    </location>
</feature>
<protein>
    <submittedName>
        <fullName evidence="10">Inner membrane protein YjjP</fullName>
    </submittedName>
</protein>
<evidence type="ECO:0000256" key="1">
    <source>
        <dbReference type="ARBA" id="ARBA00004651"/>
    </source>
</evidence>
<dbReference type="InterPro" id="IPR050539">
    <property type="entry name" value="ThrE_Dicarb/AminoAcid_Exp"/>
</dbReference>
<feature type="transmembrane region" description="Helical" evidence="7">
    <location>
        <begin position="198"/>
        <end position="222"/>
    </location>
</feature>
<sequence length="427" mass="44818">MTQHHSEMAAEANTCLRLGGLLLASGAAGYRVIRAVKRCARSLGFDNADVLVGFNTISCTFHRGEEFRTVVADMPVPGVNASRIEALESTAHSLLASYRTADEINAALDEIERIPTPRWGLRVSTAAAGFACAGFAVLNQFGYLAAALVCLAAAAGQLVRVKLTHAHFNQLGVTMAAALVASVSFLALAAVLPVDDSIAPGFVASVLFLIPGFPLFSSFVDLARFDFTAGIPRLVFALEIIVVTMLTVSVVAMLSGTPEAPTQAVPDTLEFFLGGAVASFVSVGCFALLFNSSRRMALSAAVLGMLANLGRLVLLAAGVRSFLAAFLAALAIGLAGSWLGRATGVPRVTVTIPATLVMIPGTAIYAAVHSFAISDITDALTRFTEVTFVVLFIAGGLAVARMLTDPTWAFSRYIDFDAELDGVPRRE</sequence>
<reference evidence="10 11" key="1">
    <citation type="submission" date="2020-10" db="EMBL/GenBank/DDBJ databases">
        <title>Complete genome sequence of Corynebacterium jeddahense DSM 45997, type strain of Corynebacterium jeddahense.</title>
        <authorList>
            <person name="Busche T."/>
            <person name="Kalinowski J."/>
            <person name="Ruckert C."/>
        </authorList>
    </citation>
    <scope>NUCLEOTIDE SEQUENCE [LARGE SCALE GENOMIC DNA]</scope>
    <source>
        <strain evidence="10 11">DSM 45997</strain>
    </source>
</reference>
<keyword evidence="3 7" id="KW-0812">Transmembrane</keyword>
<proteinExistence type="inferred from homology"/>
<evidence type="ECO:0000256" key="3">
    <source>
        <dbReference type="ARBA" id="ARBA00022692"/>
    </source>
</evidence>
<dbReference type="PANTHER" id="PTHR34390:SF2">
    <property type="entry name" value="SUCCINATE TRANSPORTER SUBUNIT YJJP-RELATED"/>
    <property type="match status" value="1"/>
</dbReference>
<evidence type="ECO:0000313" key="11">
    <source>
        <dbReference type="Proteomes" id="UP001218071"/>
    </source>
</evidence>
<gene>
    <name evidence="10" type="primary">yjjP</name>
    <name evidence="10" type="ORF">CJEDD_08485</name>
</gene>
<dbReference type="InterPro" id="IPR024528">
    <property type="entry name" value="ThrE_2"/>
</dbReference>
<evidence type="ECO:0000256" key="4">
    <source>
        <dbReference type="ARBA" id="ARBA00022989"/>
    </source>
</evidence>
<feature type="domain" description="Threonine/Serine exporter ThrE" evidence="9">
    <location>
        <begin position="277"/>
        <end position="401"/>
    </location>
</feature>
<feature type="transmembrane region" description="Helical" evidence="7">
    <location>
        <begin position="171"/>
        <end position="192"/>
    </location>
</feature>
<evidence type="ECO:0000313" key="10">
    <source>
        <dbReference type="EMBL" id="WCZ39290.1"/>
    </source>
</evidence>
<keyword evidence="11" id="KW-1185">Reference proteome</keyword>
<comment type="subcellular location">
    <subcellularLocation>
        <location evidence="1">Cell membrane</location>
        <topology evidence="1">Multi-pass membrane protein</topology>
    </subcellularLocation>
</comment>
<feature type="transmembrane region" description="Helical" evidence="7">
    <location>
        <begin position="234"/>
        <end position="256"/>
    </location>
</feature>
<evidence type="ECO:0000259" key="9">
    <source>
        <dbReference type="Pfam" id="PF12821"/>
    </source>
</evidence>
<dbReference type="RefSeq" id="WP_042409603.1">
    <property type="nucleotide sequence ID" value="NZ_CBYN010000130.1"/>
</dbReference>
<feature type="transmembrane region" description="Helical" evidence="7">
    <location>
        <begin position="143"/>
        <end position="159"/>
    </location>
</feature>
<evidence type="ECO:0000256" key="5">
    <source>
        <dbReference type="ARBA" id="ARBA00023136"/>
    </source>
</evidence>
<feature type="transmembrane region" description="Helical" evidence="7">
    <location>
        <begin position="386"/>
        <end position="404"/>
    </location>
</feature>
<evidence type="ECO:0000256" key="7">
    <source>
        <dbReference type="SAM" id="Phobius"/>
    </source>
</evidence>
<feature type="transmembrane region" description="Helical" evidence="7">
    <location>
        <begin position="352"/>
        <end position="374"/>
    </location>
</feature>
<name>A0ABY7UKU1_9CORY</name>
<dbReference type="EMBL" id="CP063194">
    <property type="protein sequence ID" value="WCZ39290.1"/>
    <property type="molecule type" value="Genomic_DNA"/>
</dbReference>
<keyword evidence="4 7" id="KW-1133">Transmembrane helix</keyword>
<evidence type="ECO:0000259" key="8">
    <source>
        <dbReference type="Pfam" id="PF06738"/>
    </source>
</evidence>
<evidence type="ECO:0000256" key="2">
    <source>
        <dbReference type="ARBA" id="ARBA00022475"/>
    </source>
</evidence>
<dbReference type="Proteomes" id="UP001218071">
    <property type="component" value="Chromosome"/>
</dbReference>
<accession>A0ABY7UKU1</accession>